<dbReference type="InterPro" id="IPR003961">
    <property type="entry name" value="FN3_dom"/>
</dbReference>
<evidence type="ECO:0000313" key="4">
    <source>
        <dbReference type="Proteomes" id="UP000224563"/>
    </source>
</evidence>
<evidence type="ECO:0000259" key="2">
    <source>
        <dbReference type="PROSITE" id="PS50853"/>
    </source>
</evidence>
<dbReference type="CDD" id="cd00063">
    <property type="entry name" value="FN3"/>
    <property type="match status" value="1"/>
</dbReference>
<dbReference type="Gene3D" id="3.80.10.10">
    <property type="entry name" value="Ribonuclease Inhibitor"/>
    <property type="match status" value="1"/>
</dbReference>
<organism evidence="3 4">
    <name type="scientific">Agathobacter ruminis</name>
    <dbReference type="NCBI Taxonomy" id="1712665"/>
    <lineage>
        <taxon>Bacteria</taxon>
        <taxon>Bacillati</taxon>
        <taxon>Bacillota</taxon>
        <taxon>Clostridia</taxon>
        <taxon>Lachnospirales</taxon>
        <taxon>Lachnospiraceae</taxon>
        <taxon>Agathobacter</taxon>
    </lineage>
</organism>
<protein>
    <recommendedName>
        <fullName evidence="2">Fibronectin type-III domain-containing protein</fullName>
    </recommendedName>
</protein>
<dbReference type="RefSeq" id="WP_143248132.1">
    <property type="nucleotide sequence ID" value="NZ_PDYG01000017.1"/>
</dbReference>
<accession>A0A2G3E433</accession>
<dbReference type="PROSITE" id="PS50853">
    <property type="entry name" value="FN3"/>
    <property type="match status" value="1"/>
</dbReference>
<evidence type="ECO:0000256" key="1">
    <source>
        <dbReference type="ARBA" id="ARBA00004196"/>
    </source>
</evidence>
<dbReference type="Gene3D" id="2.60.40.4270">
    <property type="entry name" value="Listeria-Bacteroides repeat domain"/>
    <property type="match status" value="1"/>
</dbReference>
<dbReference type="EMBL" id="PDYG01000017">
    <property type="protein sequence ID" value="PHU38057.1"/>
    <property type="molecule type" value="Genomic_DNA"/>
</dbReference>
<feature type="domain" description="Fibronectin type-III" evidence="2">
    <location>
        <begin position="481"/>
        <end position="579"/>
    </location>
</feature>
<comment type="subcellular location">
    <subcellularLocation>
        <location evidence="1">Cell envelope</location>
    </subcellularLocation>
</comment>
<sequence length="579" mass="65902">QGMFWDCSNLTKLDLSSFDTSNVTDMSYMFYNCSKLVDLNDSSFDMSNVTNDTFIFSGCDNLRLYEYKGETNANNNRPKSEELHVEYGADVELPVPEYEIYHSNLVTCSWLSDYKTLPDDPNKPLKLKDIKKNVRISYRIYGKYSHDYIEKEYQIYVNTGFALDKEDKTNSEDEFVFNDSNGSLKFAHIWRGVEWDTNITLSATSKVDIGELSYSWAQVQLYHSGVGADKDDPSDDAIWYAYVYPGNVSNERAYTPIYNNTKAMEVSAWLCSSKDSCGNSISESYWICYNIHYNLNGGTNHPSNPKYVDGYDAITYPQELGVKKIPLYAPTRAGYKFEGWYENADFSGEPRTYLTVCDMKKLTLYAKWSPTSHTHKKTTVITKATTKKDGSITVKCSECGKTLEKTVIPSIKSVNLSGTSFTYDAKEKKPTVTVKDRTGKTISKSYYTVSYKDNKNVGLAEVTVKFKGRYEGTIKRTFTILPKTPALSKVKAIEKGLSITWKKTATQLTGYQIQIATDKSFKKNSKVYTISGKNSTSKKITKLKKNTKYYIRIRTYKTVGGKKYYSGWKTYSKAVRVSK</sequence>
<dbReference type="InterPro" id="IPR011889">
    <property type="entry name" value="Liste_lipo_26"/>
</dbReference>
<dbReference type="InterPro" id="IPR005046">
    <property type="entry name" value="DUF285"/>
</dbReference>
<proteinExistence type="predicted"/>
<dbReference type="InterPro" id="IPR013783">
    <property type="entry name" value="Ig-like_fold"/>
</dbReference>
<gene>
    <name evidence="3" type="ORF">CSX02_04710</name>
</gene>
<dbReference type="NCBIfam" id="TIGR02543">
    <property type="entry name" value="List_Bact_rpt"/>
    <property type="match status" value="1"/>
</dbReference>
<dbReference type="InterPro" id="IPR036116">
    <property type="entry name" value="FN3_sf"/>
</dbReference>
<reference evidence="3 4" key="1">
    <citation type="submission" date="2017-10" db="EMBL/GenBank/DDBJ databases">
        <title>Resolving the taxonomy of Roseburia spp., Eubacterium rectale and Agathobacter spp. through phylogenomic analysis.</title>
        <authorList>
            <person name="Sheridan P.O."/>
            <person name="Walker A.W."/>
            <person name="Duncan S.H."/>
            <person name="Scott K.P."/>
            <person name="Toole P.W.O."/>
            <person name="Luis P."/>
            <person name="Flint H.J."/>
        </authorList>
    </citation>
    <scope>NUCLEOTIDE SEQUENCE [LARGE SCALE GENOMIC DNA]</scope>
    <source>
        <strain evidence="3 4">JK623</strain>
    </source>
</reference>
<dbReference type="Pfam" id="PF09479">
    <property type="entry name" value="Flg_new"/>
    <property type="match status" value="1"/>
</dbReference>
<dbReference type="Gene3D" id="2.60.40.10">
    <property type="entry name" value="Immunoglobulins"/>
    <property type="match status" value="1"/>
</dbReference>
<evidence type="ECO:0000313" key="3">
    <source>
        <dbReference type="EMBL" id="PHU38057.1"/>
    </source>
</evidence>
<dbReference type="AlphaFoldDB" id="A0A2G3E433"/>
<dbReference type="InterPro" id="IPR042229">
    <property type="entry name" value="Listeria/Bacterioides_rpt_sf"/>
</dbReference>
<feature type="non-terminal residue" evidence="3">
    <location>
        <position position="1"/>
    </location>
</feature>
<dbReference type="Pfam" id="PF00041">
    <property type="entry name" value="fn3"/>
    <property type="match status" value="1"/>
</dbReference>
<dbReference type="GO" id="GO:0030313">
    <property type="term" value="C:cell envelope"/>
    <property type="evidence" value="ECO:0007669"/>
    <property type="project" value="UniProtKB-SubCell"/>
</dbReference>
<dbReference type="SUPFAM" id="SSF49265">
    <property type="entry name" value="Fibronectin type III"/>
    <property type="match status" value="1"/>
</dbReference>
<dbReference type="InterPro" id="IPR013378">
    <property type="entry name" value="InlB-like_B-rpt"/>
</dbReference>
<dbReference type="Pfam" id="PF03382">
    <property type="entry name" value="DUF285"/>
    <property type="match status" value="1"/>
</dbReference>
<name>A0A2G3E433_9FIRM</name>
<comment type="caution">
    <text evidence="3">The sequence shown here is derived from an EMBL/GenBank/DDBJ whole genome shotgun (WGS) entry which is preliminary data.</text>
</comment>
<keyword evidence="4" id="KW-1185">Reference proteome</keyword>
<dbReference type="InterPro" id="IPR032675">
    <property type="entry name" value="LRR_dom_sf"/>
</dbReference>
<reference evidence="3 4" key="2">
    <citation type="submission" date="2017-10" db="EMBL/GenBank/DDBJ databases">
        <authorList>
            <person name="Banno H."/>
            <person name="Chua N.-H."/>
        </authorList>
    </citation>
    <scope>NUCLEOTIDE SEQUENCE [LARGE SCALE GENOMIC DNA]</scope>
    <source>
        <strain evidence="3 4">JK623</strain>
    </source>
</reference>
<dbReference type="NCBIfam" id="TIGR02167">
    <property type="entry name" value="Liste_lipo_26"/>
    <property type="match status" value="1"/>
</dbReference>
<dbReference type="Proteomes" id="UP000224563">
    <property type="component" value="Unassembled WGS sequence"/>
</dbReference>